<dbReference type="Proteomes" id="UP001156441">
    <property type="component" value="Unassembled WGS sequence"/>
</dbReference>
<proteinExistence type="predicted"/>
<gene>
    <name evidence="1" type="ORF">JT362_22955</name>
</gene>
<name>A0ABT2JDM3_9PSEU</name>
<dbReference type="RefSeq" id="WP_260193732.1">
    <property type="nucleotide sequence ID" value="NZ_JAFFZE010000016.1"/>
</dbReference>
<dbReference type="SUPFAM" id="SSF51735">
    <property type="entry name" value="NAD(P)-binding Rossmann-fold domains"/>
    <property type="match status" value="1"/>
</dbReference>
<dbReference type="Gene3D" id="3.40.50.720">
    <property type="entry name" value="NAD(P)-binding Rossmann-like Domain"/>
    <property type="match status" value="1"/>
</dbReference>
<evidence type="ECO:0000313" key="2">
    <source>
        <dbReference type="Proteomes" id="UP001156441"/>
    </source>
</evidence>
<organism evidence="1 2">
    <name type="scientific">Actinophytocola gossypii</name>
    <dbReference type="NCBI Taxonomy" id="2812003"/>
    <lineage>
        <taxon>Bacteria</taxon>
        <taxon>Bacillati</taxon>
        <taxon>Actinomycetota</taxon>
        <taxon>Actinomycetes</taxon>
        <taxon>Pseudonocardiales</taxon>
        <taxon>Pseudonocardiaceae</taxon>
    </lineage>
</organism>
<reference evidence="1 2" key="1">
    <citation type="submission" date="2021-02" db="EMBL/GenBank/DDBJ databases">
        <title>Actinophytocola xerophila sp. nov., isolated from soil of cotton cropping field.</title>
        <authorList>
            <person name="Huang R."/>
            <person name="Chen X."/>
            <person name="Ge X."/>
            <person name="Liu W."/>
        </authorList>
    </citation>
    <scope>NUCLEOTIDE SEQUENCE [LARGE SCALE GENOMIC DNA]</scope>
    <source>
        <strain evidence="1 2">S1-96</strain>
    </source>
</reference>
<keyword evidence="2" id="KW-1185">Reference proteome</keyword>
<dbReference type="InterPro" id="IPR036291">
    <property type="entry name" value="NAD(P)-bd_dom_sf"/>
</dbReference>
<evidence type="ECO:0000313" key="1">
    <source>
        <dbReference type="EMBL" id="MCT2585982.1"/>
    </source>
</evidence>
<protein>
    <submittedName>
        <fullName evidence="1">Epimerase</fullName>
    </submittedName>
</protein>
<comment type="caution">
    <text evidence="1">The sequence shown here is derived from an EMBL/GenBank/DDBJ whole genome shotgun (WGS) entry which is preliminary data.</text>
</comment>
<dbReference type="EMBL" id="JAFFZE010000016">
    <property type="protein sequence ID" value="MCT2585982.1"/>
    <property type="molecule type" value="Genomic_DNA"/>
</dbReference>
<sequence length="335" mass="35238">MRLLVLGGTIFVGYAVAAEGVRRGHEVVCAARGESGSVPDGATLVRVDRDADDGLTPLTGEFDAVVDVSPLSHPWVARALRDLGGRAGHWSFVSTINVYADNATVGQTPATGPLVPALAQHSDRDAMAAAGEDGVALYGGIKVASENAVRAAMGDRAFVTRPGLITGSWDRSDRFGYWPGRFARGGRVLVPDAPDQPVQHIDVRDYASWIVDAGERGIAGTYDAIGPVRPLPAVLADIAEAVGVDVELVPVSPERLVAAKVQPWGGPRSLPLWLPDDYAGMQTHDPAPSLAAGLAVRPLADTVADALARERELGLDRERRAGLSADEELEILADV</sequence>
<accession>A0ABT2JDM3</accession>